<keyword evidence="3" id="KW-1185">Reference proteome</keyword>
<evidence type="ECO:0000256" key="1">
    <source>
        <dbReference type="SAM" id="SignalP"/>
    </source>
</evidence>
<feature type="signal peptide" evidence="1">
    <location>
        <begin position="1"/>
        <end position="18"/>
    </location>
</feature>
<protein>
    <submittedName>
        <fullName evidence="2">Uncharacterized protein</fullName>
    </submittedName>
</protein>
<dbReference type="OrthoDB" id="4802779at2759"/>
<sequence length="118" mass="13135">MRASSVFALLLPLTGVLGNKHHSCDCMTWVDDGQGWRYDWELTKWVCHKSINGGKYEIASGRCVTDGKDIDGDAWEQACKDWGKGCGFYPMTSKGFSYVMRGPPLKVSEAVGHCPDRE</sequence>
<keyword evidence="1" id="KW-0732">Signal</keyword>
<dbReference type="AlphaFoldDB" id="A0A9P7SYT5"/>
<name>A0A9P7SYT5_9HYPO</name>
<feature type="chain" id="PRO_5040260339" evidence="1">
    <location>
        <begin position="19"/>
        <end position="118"/>
    </location>
</feature>
<organism evidence="2 3">
    <name type="scientific">Claviceps pusilla</name>
    <dbReference type="NCBI Taxonomy" id="123648"/>
    <lineage>
        <taxon>Eukaryota</taxon>
        <taxon>Fungi</taxon>
        <taxon>Dikarya</taxon>
        <taxon>Ascomycota</taxon>
        <taxon>Pezizomycotina</taxon>
        <taxon>Sordariomycetes</taxon>
        <taxon>Hypocreomycetidae</taxon>
        <taxon>Hypocreales</taxon>
        <taxon>Clavicipitaceae</taxon>
        <taxon>Claviceps</taxon>
    </lineage>
</organism>
<evidence type="ECO:0000313" key="2">
    <source>
        <dbReference type="EMBL" id="KAG6004222.1"/>
    </source>
</evidence>
<dbReference type="EMBL" id="SRPW01001240">
    <property type="protein sequence ID" value="KAG6004222.1"/>
    <property type="molecule type" value="Genomic_DNA"/>
</dbReference>
<proteinExistence type="predicted"/>
<evidence type="ECO:0000313" key="3">
    <source>
        <dbReference type="Proteomes" id="UP000748025"/>
    </source>
</evidence>
<comment type="caution">
    <text evidence="2">The sequence shown here is derived from an EMBL/GenBank/DDBJ whole genome shotgun (WGS) entry which is preliminary data.</text>
</comment>
<dbReference type="Proteomes" id="UP000748025">
    <property type="component" value="Unassembled WGS sequence"/>
</dbReference>
<reference evidence="2" key="1">
    <citation type="journal article" date="2020" name="bioRxiv">
        <title>Whole genome comparisons of ergot fungi reveals the divergence and evolution of species within the genus Claviceps are the result of varying mechanisms driving genome evolution and host range expansion.</title>
        <authorList>
            <person name="Wyka S.A."/>
            <person name="Mondo S.J."/>
            <person name="Liu M."/>
            <person name="Dettman J."/>
            <person name="Nalam V."/>
            <person name="Broders K.D."/>
        </authorList>
    </citation>
    <scope>NUCLEOTIDE SEQUENCE</scope>
    <source>
        <strain evidence="2">CCC 602</strain>
    </source>
</reference>
<accession>A0A9P7SYT5</accession>
<gene>
    <name evidence="2" type="ORF">E4U43_000776</name>
</gene>